<evidence type="ECO:0000313" key="2">
    <source>
        <dbReference type="Proteomes" id="UP001330749"/>
    </source>
</evidence>
<dbReference type="Proteomes" id="UP001330749">
    <property type="component" value="Unassembled WGS sequence"/>
</dbReference>
<sequence>MKKLIISSLAVLLFLALVITTVWYHDLYKKEQEKVAAANVEINKLTRVVEANKSNNSETLAKTANKFITFLFENDNNHALSHKKALLSMTTGEAYRRLTESKNESDKANTSLVEGFKSEAVVKNAVYNKISLTKGKVIVVFEHLLTKDGTTTKTLNQAEVHM</sequence>
<name>A0ABU6NEP7_9BACI</name>
<gene>
    <name evidence="1" type="ORF">P4447_18880</name>
</gene>
<accession>A0ABU6NEP7</accession>
<evidence type="ECO:0000313" key="1">
    <source>
        <dbReference type="EMBL" id="MED3564484.1"/>
    </source>
</evidence>
<dbReference type="EMBL" id="JARMQG010000363">
    <property type="protein sequence ID" value="MED3564484.1"/>
    <property type="molecule type" value="Genomic_DNA"/>
</dbReference>
<reference evidence="1 2" key="1">
    <citation type="submission" date="2023-03" db="EMBL/GenBank/DDBJ databases">
        <title>Bacillus Genome Sequencing.</title>
        <authorList>
            <person name="Dunlap C."/>
        </authorList>
    </citation>
    <scope>NUCLEOTIDE SEQUENCE [LARGE SCALE GENOMIC DNA]</scope>
    <source>
        <strain evidence="1 2">B-14544</strain>
    </source>
</reference>
<protein>
    <submittedName>
        <fullName evidence="1">Uncharacterized protein</fullName>
    </submittedName>
</protein>
<comment type="caution">
    <text evidence="1">The sequence shown here is derived from an EMBL/GenBank/DDBJ whole genome shotgun (WGS) entry which is preliminary data.</text>
</comment>
<dbReference type="RefSeq" id="WP_327969622.1">
    <property type="nucleotide sequence ID" value="NZ_JARMQG010000363.1"/>
</dbReference>
<feature type="non-terminal residue" evidence="1">
    <location>
        <position position="162"/>
    </location>
</feature>
<organism evidence="1 2">
    <name type="scientific">Bacillus xiapuensis</name>
    <dbReference type="NCBI Taxonomy" id="2014075"/>
    <lineage>
        <taxon>Bacteria</taxon>
        <taxon>Bacillati</taxon>
        <taxon>Bacillota</taxon>
        <taxon>Bacilli</taxon>
        <taxon>Bacillales</taxon>
        <taxon>Bacillaceae</taxon>
        <taxon>Bacillus</taxon>
    </lineage>
</organism>
<proteinExistence type="predicted"/>
<keyword evidence="2" id="KW-1185">Reference proteome</keyword>